<keyword evidence="1" id="KW-1133">Transmembrane helix</keyword>
<evidence type="ECO:0000313" key="2">
    <source>
        <dbReference type="EMBL" id="GCB19089.1"/>
    </source>
</evidence>
<evidence type="ECO:0008006" key="4">
    <source>
        <dbReference type="Google" id="ProtNLM"/>
    </source>
</evidence>
<keyword evidence="1" id="KW-0472">Membrane</keyword>
<keyword evidence="1" id="KW-0812">Transmembrane</keyword>
<dbReference type="STRING" id="105351.A0A401KIR0"/>
<protein>
    <recommendedName>
        <fullName evidence="4">Chaperone protein DnaK</fullName>
    </recommendedName>
</protein>
<dbReference type="Gene3D" id="3.30.420.40">
    <property type="match status" value="2"/>
</dbReference>
<sequence>MEQNQLFIAVDFGAYKTRKFLVSSVISILTTLGLLTTWATHGAENGIIPSVFKYNSNRQLVWGRRAEASRGREPYVWVKLVLDGSPDVTTQRQNLRDILGGTMELDNLGARQIIGDFLRNLRERLCREFGALEPQIHWCFTEPDCWSDRGRLDFRSAVESFGWFGNNHRISYASEAVAAAEGAAYEHRNGNGLEADDILLVCDCGGSTTDLAILRVNGTNGNRPFTFQRLGDPTSIRCGGFDIDLEVVQQLRTAHPDLPQDSRQWVSAAQARQDIGSMKEQFLGVTGNEVHTLRIRPQGNRTISHDFYHDALVRAFTPAAQRILRAIHARITAPMDARITKVILAGGLGKSAYLRRLVERDLARAYPNAGPKLLGELQHSVQAVSRGAALCAARLQGVQGLQSNSFIQLVVPFVARVGNELREYYVARIVIRPGLIPSQGHFSVRMRFLVTAPEQYVSVCSIRQAQSHTPPCLAPDRGSARDSEMRLEHGQQAAHEYLIRVYWRIQLGTSLFMQWKLCLESPRNSDGPNAPVVVVHMLHRIPPEDLQPFPAI</sequence>
<dbReference type="InterPro" id="IPR043129">
    <property type="entry name" value="ATPase_NBD"/>
</dbReference>
<dbReference type="SUPFAM" id="SSF53067">
    <property type="entry name" value="Actin-like ATPase domain"/>
    <property type="match status" value="2"/>
</dbReference>
<feature type="transmembrane region" description="Helical" evidence="1">
    <location>
        <begin position="20"/>
        <end position="39"/>
    </location>
</feature>
<dbReference type="Proteomes" id="UP000286921">
    <property type="component" value="Unassembled WGS sequence"/>
</dbReference>
<dbReference type="AlphaFoldDB" id="A0A401KIR0"/>
<dbReference type="Gene3D" id="3.90.640.10">
    <property type="entry name" value="Actin, Chain A, domain 4"/>
    <property type="match status" value="1"/>
</dbReference>
<dbReference type="PANTHER" id="PTHR42749:SF1">
    <property type="entry name" value="CELL SHAPE-DETERMINING PROTEIN MREB"/>
    <property type="match status" value="1"/>
</dbReference>
<name>A0A401KIR0_ASPAW</name>
<dbReference type="CDD" id="cd10170">
    <property type="entry name" value="ASKHA_NBD_HSP70"/>
    <property type="match status" value="1"/>
</dbReference>
<gene>
    <name evidence="2" type="ORF">AAWM_01974</name>
</gene>
<organism evidence="2 3">
    <name type="scientific">Aspergillus awamori</name>
    <name type="common">Black koji mold</name>
    <dbReference type="NCBI Taxonomy" id="105351"/>
    <lineage>
        <taxon>Eukaryota</taxon>
        <taxon>Fungi</taxon>
        <taxon>Dikarya</taxon>
        <taxon>Ascomycota</taxon>
        <taxon>Pezizomycotina</taxon>
        <taxon>Eurotiomycetes</taxon>
        <taxon>Eurotiomycetidae</taxon>
        <taxon>Eurotiales</taxon>
        <taxon>Aspergillaceae</taxon>
        <taxon>Aspergillus</taxon>
    </lineage>
</organism>
<dbReference type="EMBL" id="BDHI01000002">
    <property type="protein sequence ID" value="GCB19089.1"/>
    <property type="molecule type" value="Genomic_DNA"/>
</dbReference>
<evidence type="ECO:0000256" key="1">
    <source>
        <dbReference type="SAM" id="Phobius"/>
    </source>
</evidence>
<reference evidence="2 3" key="1">
    <citation type="submission" date="2016-09" db="EMBL/GenBank/DDBJ databases">
        <title>Aspergillus awamori IFM 58123T.</title>
        <authorList>
            <person name="Kusuya Y."/>
            <person name="Shimizu M."/>
            <person name="Takahashi H."/>
            <person name="Yaguchi T."/>
        </authorList>
    </citation>
    <scope>NUCLEOTIDE SEQUENCE [LARGE SCALE GENOMIC DNA]</scope>
    <source>
        <strain evidence="2 3">IFM 58123</strain>
    </source>
</reference>
<evidence type="ECO:0000313" key="3">
    <source>
        <dbReference type="Proteomes" id="UP000286921"/>
    </source>
</evidence>
<comment type="caution">
    <text evidence="2">The sequence shown here is derived from an EMBL/GenBank/DDBJ whole genome shotgun (WGS) entry which is preliminary data.</text>
</comment>
<proteinExistence type="predicted"/>
<keyword evidence="3" id="KW-1185">Reference proteome</keyword>
<dbReference type="PANTHER" id="PTHR42749">
    <property type="entry name" value="CELL SHAPE-DETERMINING PROTEIN MREB"/>
    <property type="match status" value="1"/>
</dbReference>
<accession>A0A401KIR0</accession>